<dbReference type="SUPFAM" id="SSF53163">
    <property type="entry name" value="HybD-like"/>
    <property type="match status" value="1"/>
</dbReference>
<dbReference type="GO" id="GO:0016485">
    <property type="term" value="P:protein processing"/>
    <property type="evidence" value="ECO:0007669"/>
    <property type="project" value="TreeGrafter"/>
</dbReference>
<evidence type="ECO:0000256" key="4">
    <source>
        <dbReference type="ARBA" id="ARBA00022801"/>
    </source>
</evidence>
<evidence type="ECO:0000256" key="1">
    <source>
        <dbReference type="ARBA" id="ARBA00006814"/>
    </source>
</evidence>
<accession>A0A5D3WH39</accession>
<dbReference type="Pfam" id="PF01750">
    <property type="entry name" value="HycI"/>
    <property type="match status" value="1"/>
</dbReference>
<dbReference type="AlphaFoldDB" id="A0A5D3WH39"/>
<dbReference type="InterPro" id="IPR000671">
    <property type="entry name" value="Peptidase_A31"/>
</dbReference>
<comment type="similarity">
    <text evidence="1">Belongs to the peptidase A31 family.</text>
</comment>
<dbReference type="PRINTS" id="PR00446">
    <property type="entry name" value="HYDRGNUPTAKE"/>
</dbReference>
<reference evidence="5 6" key="1">
    <citation type="submission" date="2019-07" db="EMBL/GenBank/DDBJ databases">
        <title>Genomic Encyclopedia of Type Strains, Phase IV (KMG-IV): sequencing the most valuable type-strain genomes for metagenomic binning, comparative biology and taxonomic classification.</title>
        <authorList>
            <person name="Goeker M."/>
        </authorList>
    </citation>
    <scope>NUCLEOTIDE SEQUENCE [LARGE SCALE GENOMIC DNA]</scope>
    <source>
        <strain evidence="5 6">SS015</strain>
    </source>
</reference>
<keyword evidence="3" id="KW-0064">Aspartyl protease</keyword>
<protein>
    <submittedName>
        <fullName evidence="5">Coenzyme F420 hydrogenase subunit delta/hydrogenase maturation protease</fullName>
    </submittedName>
</protein>
<keyword evidence="4" id="KW-0378">Hydrolase</keyword>
<proteinExistence type="inferred from homology"/>
<dbReference type="EMBL" id="VNIB01000013">
    <property type="protein sequence ID" value="TYO96625.1"/>
    <property type="molecule type" value="Genomic_DNA"/>
</dbReference>
<dbReference type="Proteomes" id="UP000324159">
    <property type="component" value="Unassembled WGS sequence"/>
</dbReference>
<evidence type="ECO:0000256" key="3">
    <source>
        <dbReference type="ARBA" id="ARBA00022750"/>
    </source>
</evidence>
<dbReference type="InterPro" id="IPR023430">
    <property type="entry name" value="Pept_HybD-like_dom_sf"/>
</dbReference>
<organism evidence="5 6">
    <name type="scientific">Geothermobacter ehrlichii</name>
    <dbReference type="NCBI Taxonomy" id="213224"/>
    <lineage>
        <taxon>Bacteria</taxon>
        <taxon>Pseudomonadati</taxon>
        <taxon>Thermodesulfobacteriota</taxon>
        <taxon>Desulfuromonadia</taxon>
        <taxon>Desulfuromonadales</taxon>
        <taxon>Geothermobacteraceae</taxon>
        <taxon>Geothermobacter</taxon>
    </lineage>
</organism>
<dbReference type="Gene3D" id="3.40.50.1450">
    <property type="entry name" value="HybD-like"/>
    <property type="match status" value="1"/>
</dbReference>
<keyword evidence="2 5" id="KW-0645">Protease</keyword>
<dbReference type="PANTHER" id="PTHR30302:SF1">
    <property type="entry name" value="HYDROGENASE 2 MATURATION PROTEASE"/>
    <property type="match status" value="1"/>
</dbReference>
<dbReference type="PANTHER" id="PTHR30302">
    <property type="entry name" value="HYDROGENASE 1 MATURATION PROTEASE"/>
    <property type="match status" value="1"/>
</dbReference>
<comment type="caution">
    <text evidence="5">The sequence shown here is derived from an EMBL/GenBank/DDBJ whole genome shotgun (WGS) entry which is preliminary data.</text>
</comment>
<dbReference type="GO" id="GO:0004190">
    <property type="term" value="F:aspartic-type endopeptidase activity"/>
    <property type="evidence" value="ECO:0007669"/>
    <property type="project" value="UniProtKB-KW"/>
</dbReference>
<name>A0A5D3WH39_9BACT</name>
<sequence length="137" mass="14574">MGDDGVGPAVIERLRQRPLPAGVTVEDGGLCGLSLLDFWRGYRRVWLVDAVDMGMTAGSCRWIDLGLEAPAGGEAFDAHGDLAPVLALARELGEWPYELLLLAVQPQRVEPGLALSPAVARGVKRAAAMIVSRLATE</sequence>
<evidence type="ECO:0000256" key="2">
    <source>
        <dbReference type="ARBA" id="ARBA00022670"/>
    </source>
</evidence>
<dbReference type="CDD" id="cd00518">
    <property type="entry name" value="H2MP"/>
    <property type="match status" value="1"/>
</dbReference>
<keyword evidence="6" id="KW-1185">Reference proteome</keyword>
<evidence type="ECO:0000313" key="5">
    <source>
        <dbReference type="EMBL" id="TYO96625.1"/>
    </source>
</evidence>
<evidence type="ECO:0000313" key="6">
    <source>
        <dbReference type="Proteomes" id="UP000324159"/>
    </source>
</evidence>
<dbReference type="NCBIfam" id="TIGR00072">
    <property type="entry name" value="hydrog_prot"/>
    <property type="match status" value="1"/>
</dbReference>
<dbReference type="GO" id="GO:0008047">
    <property type="term" value="F:enzyme activator activity"/>
    <property type="evidence" value="ECO:0007669"/>
    <property type="project" value="InterPro"/>
</dbReference>
<gene>
    <name evidence="5" type="ORF">EDC39_11314</name>
</gene>